<evidence type="ECO:0000313" key="1">
    <source>
        <dbReference type="EMBL" id="SFM41059.1"/>
    </source>
</evidence>
<dbReference type="Proteomes" id="UP000199668">
    <property type="component" value="Unassembled WGS sequence"/>
</dbReference>
<sequence length="75" mass="8694">MKTAAKTATAFGTLKLPFSFDFKKNENEKLKMTAEYLLNELNIEHIEVIVTDIAGNKFHLTIHDHEVKIERVYED</sequence>
<evidence type="ECO:0000313" key="2">
    <source>
        <dbReference type="Proteomes" id="UP000199668"/>
    </source>
</evidence>
<protein>
    <submittedName>
        <fullName evidence="1">Uncharacterized protein</fullName>
    </submittedName>
</protein>
<gene>
    <name evidence="1" type="ORF">SAMN04488054_1455</name>
</gene>
<proteinExistence type="predicted"/>
<dbReference type="EMBL" id="FOTY01000045">
    <property type="protein sequence ID" value="SFM41059.1"/>
    <property type="molecule type" value="Genomic_DNA"/>
</dbReference>
<dbReference type="RefSeq" id="WP_090928775.1">
    <property type="nucleotide sequence ID" value="NZ_FOTY01000045.1"/>
</dbReference>
<keyword evidence="2" id="KW-1185">Reference proteome</keyword>
<organism evidence="1 2">
    <name type="scientific">Salibacterium qingdaonense</name>
    <dbReference type="NCBI Taxonomy" id="266892"/>
    <lineage>
        <taxon>Bacteria</taxon>
        <taxon>Bacillati</taxon>
        <taxon>Bacillota</taxon>
        <taxon>Bacilli</taxon>
        <taxon>Bacillales</taxon>
        <taxon>Bacillaceae</taxon>
    </lineage>
</organism>
<name>A0A1I4QLY8_9BACI</name>
<dbReference type="STRING" id="266892.SAMN04488054_1455"/>
<reference evidence="1 2" key="1">
    <citation type="submission" date="2016-10" db="EMBL/GenBank/DDBJ databases">
        <authorList>
            <person name="de Groot N.N."/>
        </authorList>
    </citation>
    <scope>NUCLEOTIDE SEQUENCE [LARGE SCALE GENOMIC DNA]</scope>
    <source>
        <strain evidence="1 2">CGMCC 1.6134</strain>
    </source>
</reference>
<accession>A0A1I4QLY8</accession>
<dbReference type="AlphaFoldDB" id="A0A1I4QLY8"/>